<dbReference type="SFLD" id="SFLDG01140">
    <property type="entry name" value="C2.B:_Phosphomannomutase_and_P"/>
    <property type="match status" value="1"/>
</dbReference>
<name>A0A917DQR7_9BACL</name>
<keyword evidence="2" id="KW-1185">Reference proteome</keyword>
<dbReference type="Gene3D" id="3.40.50.1000">
    <property type="entry name" value="HAD superfamily/HAD-like"/>
    <property type="match status" value="1"/>
</dbReference>
<dbReference type="GO" id="GO:0005829">
    <property type="term" value="C:cytosol"/>
    <property type="evidence" value="ECO:0007669"/>
    <property type="project" value="TreeGrafter"/>
</dbReference>
<dbReference type="Pfam" id="PF08282">
    <property type="entry name" value="Hydrolase_3"/>
    <property type="match status" value="1"/>
</dbReference>
<dbReference type="SFLD" id="SFLDS00003">
    <property type="entry name" value="Haloacid_Dehalogenase"/>
    <property type="match status" value="1"/>
</dbReference>
<dbReference type="InterPro" id="IPR000150">
    <property type="entry name" value="Cof"/>
</dbReference>
<dbReference type="InterPro" id="IPR006379">
    <property type="entry name" value="HAD-SF_hydro_IIB"/>
</dbReference>
<evidence type="ECO:0000313" key="1">
    <source>
        <dbReference type="EMBL" id="GGD61933.1"/>
    </source>
</evidence>
<reference evidence="1" key="2">
    <citation type="submission" date="2020-09" db="EMBL/GenBank/DDBJ databases">
        <authorList>
            <person name="Sun Q."/>
            <person name="Zhou Y."/>
        </authorList>
    </citation>
    <scope>NUCLEOTIDE SEQUENCE</scope>
    <source>
        <strain evidence="1">CGMCC 1.15178</strain>
    </source>
</reference>
<dbReference type="PANTHER" id="PTHR10000">
    <property type="entry name" value="PHOSPHOSERINE PHOSPHATASE"/>
    <property type="match status" value="1"/>
</dbReference>
<organism evidence="1 2">
    <name type="scientific">Paenibacillus nasutitermitis</name>
    <dbReference type="NCBI Taxonomy" id="1652958"/>
    <lineage>
        <taxon>Bacteria</taxon>
        <taxon>Bacillati</taxon>
        <taxon>Bacillota</taxon>
        <taxon>Bacilli</taxon>
        <taxon>Bacillales</taxon>
        <taxon>Paenibacillaceae</taxon>
        <taxon>Paenibacillus</taxon>
    </lineage>
</organism>
<gene>
    <name evidence="1" type="ORF">GCM10010911_19800</name>
</gene>
<protein>
    <submittedName>
        <fullName evidence="1">Haloacid dehalogenase</fullName>
    </submittedName>
</protein>
<dbReference type="SUPFAM" id="SSF56784">
    <property type="entry name" value="HAD-like"/>
    <property type="match status" value="1"/>
</dbReference>
<dbReference type="Proteomes" id="UP000612456">
    <property type="component" value="Unassembled WGS sequence"/>
</dbReference>
<dbReference type="PROSITE" id="PS01228">
    <property type="entry name" value="COF_1"/>
    <property type="match status" value="1"/>
</dbReference>
<accession>A0A917DQR7</accession>
<dbReference type="EMBL" id="BMHP01000001">
    <property type="protein sequence ID" value="GGD61933.1"/>
    <property type="molecule type" value="Genomic_DNA"/>
</dbReference>
<dbReference type="InterPro" id="IPR023214">
    <property type="entry name" value="HAD_sf"/>
</dbReference>
<dbReference type="PANTHER" id="PTHR10000:SF8">
    <property type="entry name" value="HAD SUPERFAMILY HYDROLASE-LIKE, TYPE 3"/>
    <property type="match status" value="1"/>
</dbReference>
<evidence type="ECO:0000313" key="2">
    <source>
        <dbReference type="Proteomes" id="UP000612456"/>
    </source>
</evidence>
<dbReference type="NCBIfam" id="TIGR01484">
    <property type="entry name" value="HAD-SF-IIB"/>
    <property type="match status" value="1"/>
</dbReference>
<dbReference type="NCBIfam" id="TIGR00099">
    <property type="entry name" value="Cof-subfamily"/>
    <property type="match status" value="1"/>
</dbReference>
<dbReference type="AlphaFoldDB" id="A0A917DQR7"/>
<reference evidence="1" key="1">
    <citation type="journal article" date="2014" name="Int. J. Syst. Evol. Microbiol.">
        <title>Complete genome sequence of Corynebacterium casei LMG S-19264T (=DSM 44701T), isolated from a smear-ripened cheese.</title>
        <authorList>
            <consortium name="US DOE Joint Genome Institute (JGI-PGF)"/>
            <person name="Walter F."/>
            <person name="Albersmeier A."/>
            <person name="Kalinowski J."/>
            <person name="Ruckert C."/>
        </authorList>
    </citation>
    <scope>NUCLEOTIDE SEQUENCE</scope>
    <source>
        <strain evidence="1">CGMCC 1.15178</strain>
    </source>
</reference>
<sequence length="281" mass="31038">MRQLELELEEKRMNQIRLIVCDLDGTLLSDDHALTEPVKAAVRGFREAGGMFTIATGRFAPAVSDIVEELEIDMPYILCNGGVIADRMQVRSAATLSLEALAPLLLEADHSGISSLLFDDSDVYTFRRTAAVERYEHKEKMKCVLLDLHAKHWQERIVQKVLLIGDMAPIRALWARYEPLFAISYNTIQSEDDYFEIVPPGISKGAALKKLMGMLQVDPSEVLSIGNQMNDLDMLLSSGVGAAVANSHPELLAHASFICSRSNGDGVIEVMEALNLLPLNQ</sequence>
<dbReference type="Gene3D" id="3.30.1240.10">
    <property type="match status" value="1"/>
</dbReference>
<dbReference type="GO" id="GO:0000287">
    <property type="term" value="F:magnesium ion binding"/>
    <property type="evidence" value="ECO:0007669"/>
    <property type="project" value="TreeGrafter"/>
</dbReference>
<proteinExistence type="predicted"/>
<dbReference type="GO" id="GO:0016791">
    <property type="term" value="F:phosphatase activity"/>
    <property type="evidence" value="ECO:0007669"/>
    <property type="project" value="TreeGrafter"/>
</dbReference>
<comment type="caution">
    <text evidence="1">The sequence shown here is derived from an EMBL/GenBank/DDBJ whole genome shotgun (WGS) entry which is preliminary data.</text>
</comment>
<dbReference type="InterPro" id="IPR036412">
    <property type="entry name" value="HAD-like_sf"/>
</dbReference>